<keyword evidence="2" id="KW-0472">Membrane</keyword>
<dbReference type="InterPro" id="IPR026749">
    <property type="entry name" value="Tmem135"/>
</dbReference>
<feature type="transmembrane region" description="Helical" evidence="2">
    <location>
        <begin position="276"/>
        <end position="293"/>
    </location>
</feature>
<keyword evidence="4" id="KW-1185">Reference proteome</keyword>
<protein>
    <recommendedName>
        <fullName evidence="5">Transmembrane protein 135 N-terminal domain-containing protein</fullName>
    </recommendedName>
</protein>
<proteinExistence type="predicted"/>
<dbReference type="EMBL" id="JAPDMQ010000008">
    <property type="protein sequence ID" value="KAK0540734.1"/>
    <property type="molecule type" value="Genomic_DNA"/>
</dbReference>
<gene>
    <name evidence="3" type="ORF">OC842_000302</name>
</gene>
<evidence type="ECO:0008006" key="5">
    <source>
        <dbReference type="Google" id="ProtNLM"/>
    </source>
</evidence>
<evidence type="ECO:0000256" key="1">
    <source>
        <dbReference type="SAM" id="MobiDB-lite"/>
    </source>
</evidence>
<evidence type="ECO:0000313" key="4">
    <source>
        <dbReference type="Proteomes" id="UP001176521"/>
    </source>
</evidence>
<keyword evidence="2" id="KW-0812">Transmembrane</keyword>
<dbReference type="Proteomes" id="UP001176521">
    <property type="component" value="Unassembled WGS sequence"/>
</dbReference>
<keyword evidence="2" id="KW-1133">Transmembrane helix</keyword>
<feature type="transmembrane region" description="Helical" evidence="2">
    <location>
        <begin position="45"/>
        <end position="63"/>
    </location>
</feature>
<name>A0AAN6GJM5_9BASI</name>
<feature type="transmembrane region" description="Helical" evidence="2">
    <location>
        <begin position="491"/>
        <end position="512"/>
    </location>
</feature>
<accession>A0AAN6GJM5</accession>
<dbReference type="AlphaFoldDB" id="A0AAN6GJM5"/>
<evidence type="ECO:0000313" key="3">
    <source>
        <dbReference type="EMBL" id="KAK0540734.1"/>
    </source>
</evidence>
<comment type="caution">
    <text evidence="3">The sequence shown here is derived from an EMBL/GenBank/DDBJ whole genome shotgun (WGS) entry which is preliminary data.</text>
</comment>
<dbReference type="PANTHER" id="PTHR12459:SF15">
    <property type="entry name" value="TRANSMEMBRANE PROTEIN 135"/>
    <property type="match status" value="1"/>
</dbReference>
<feature type="region of interest" description="Disordered" evidence="1">
    <location>
        <begin position="1"/>
        <end position="21"/>
    </location>
</feature>
<dbReference type="PANTHER" id="PTHR12459">
    <property type="entry name" value="TRANSMEMBRANE PROTEIN 135-RELATED"/>
    <property type="match status" value="1"/>
</dbReference>
<feature type="transmembrane region" description="Helical" evidence="2">
    <location>
        <begin position="183"/>
        <end position="201"/>
    </location>
</feature>
<feature type="transmembrane region" description="Helical" evidence="2">
    <location>
        <begin position="524"/>
        <end position="544"/>
    </location>
</feature>
<organism evidence="3 4">
    <name type="scientific">Tilletia horrida</name>
    <dbReference type="NCBI Taxonomy" id="155126"/>
    <lineage>
        <taxon>Eukaryota</taxon>
        <taxon>Fungi</taxon>
        <taxon>Dikarya</taxon>
        <taxon>Basidiomycota</taxon>
        <taxon>Ustilaginomycotina</taxon>
        <taxon>Exobasidiomycetes</taxon>
        <taxon>Tilletiales</taxon>
        <taxon>Tilletiaceae</taxon>
        <taxon>Tilletia</taxon>
    </lineage>
</organism>
<feature type="compositionally biased region" description="Low complexity" evidence="1">
    <location>
        <begin position="9"/>
        <end position="21"/>
    </location>
</feature>
<sequence length="635" mass="68836">MATRTALQSGPTRSPAAAAGAAGAAARSRSGATELARLLQPAIKAWLLGYAFDYIPAILKLILRFVIRQSRALAEAHKRNKAARQAASERGEKLPALQKTTPWAAVRPALKATPQLFIDFAKASLPPLGPSGTAALSFLAMACYTFSEHFFWWPILRKFITSRAAFPNPGSQAALDQLARARVAATFISASLASALSITFLQNFSPTLDLTLFAFVRGLDTFVRAAPMVWKAIFASSAEALAKQTLNASPASGIRDAPKGAVWRKLADTLGGQADGLVFVICCAQIMWAWFYYPQRLPPTYSKWISNLAWMDDRLLKILRCRRSGVPHEWSYGAARDDKSEAAALGGSLAEALGYPYGWGDPARVPSSGTQAKIQLRKIKAENIAKARAAGRSAAELTTRELEDGFELAGAGGPRGRGEMGGIPCELVHCGVTGESCVANAALRWWHGWKTCMRIYVPVHLLPKVLFAPKRALDDPVTLIKTVALGSARSASFLATFITSIWFSVCFVRSLVLPRLFPHISHQYWDAGLGPLLGSWLCGFSIFLEEKKKRAEMALYVAPRALFAMAESIRPGWLSQGGRSAKWTERVIFGLSLGVVISAARHRPDLLRGITAILSVVVRPSKQGRRQIAAAPVTV</sequence>
<evidence type="ECO:0000256" key="2">
    <source>
        <dbReference type="SAM" id="Phobius"/>
    </source>
</evidence>
<reference evidence="3" key="1">
    <citation type="journal article" date="2023" name="PhytoFront">
        <title>Draft Genome Resources of Seven Strains of Tilletia horrida, Causal Agent of Kernel Smut of Rice.</title>
        <authorList>
            <person name="Khanal S."/>
            <person name="Antony Babu S."/>
            <person name="Zhou X.G."/>
        </authorList>
    </citation>
    <scope>NUCLEOTIDE SEQUENCE</scope>
    <source>
        <strain evidence="3">TX3</strain>
    </source>
</reference>